<evidence type="ECO:0000313" key="2">
    <source>
        <dbReference type="EMBL" id="JAS77771.1"/>
    </source>
</evidence>
<organism evidence="2">
    <name type="scientific">Homalodisca liturata</name>
    <dbReference type="NCBI Taxonomy" id="320908"/>
    <lineage>
        <taxon>Eukaryota</taxon>
        <taxon>Metazoa</taxon>
        <taxon>Ecdysozoa</taxon>
        <taxon>Arthropoda</taxon>
        <taxon>Hexapoda</taxon>
        <taxon>Insecta</taxon>
        <taxon>Pterygota</taxon>
        <taxon>Neoptera</taxon>
        <taxon>Paraneoptera</taxon>
        <taxon>Hemiptera</taxon>
        <taxon>Auchenorrhyncha</taxon>
        <taxon>Membracoidea</taxon>
        <taxon>Cicadellidae</taxon>
        <taxon>Cicadellinae</taxon>
        <taxon>Proconiini</taxon>
        <taxon>Homalodisca</taxon>
    </lineage>
</organism>
<dbReference type="AlphaFoldDB" id="A0A1B6HSZ3"/>
<feature type="compositionally biased region" description="Basic and acidic residues" evidence="1">
    <location>
        <begin position="127"/>
        <end position="136"/>
    </location>
</feature>
<protein>
    <submittedName>
        <fullName evidence="2">Uncharacterized protein</fullName>
    </submittedName>
</protein>
<evidence type="ECO:0000256" key="1">
    <source>
        <dbReference type="SAM" id="MobiDB-lite"/>
    </source>
</evidence>
<gene>
    <name evidence="2" type="ORF">g.57000</name>
</gene>
<feature type="region of interest" description="Disordered" evidence="1">
    <location>
        <begin position="77"/>
        <end position="114"/>
    </location>
</feature>
<feature type="region of interest" description="Disordered" evidence="1">
    <location>
        <begin position="126"/>
        <end position="156"/>
    </location>
</feature>
<accession>A0A1B6HSZ3</accession>
<feature type="non-terminal residue" evidence="2">
    <location>
        <position position="1"/>
    </location>
</feature>
<name>A0A1B6HSZ3_9HEMI</name>
<dbReference type="EMBL" id="GECU01029935">
    <property type="protein sequence ID" value="JAS77771.1"/>
    <property type="molecule type" value="Transcribed_RNA"/>
</dbReference>
<reference evidence="2" key="1">
    <citation type="submission" date="2015-11" db="EMBL/GenBank/DDBJ databases">
        <title>De novo transcriptome assembly of four potential Pierce s Disease insect vectors from Arizona vineyards.</title>
        <authorList>
            <person name="Tassone E.E."/>
        </authorList>
    </citation>
    <scope>NUCLEOTIDE SEQUENCE</scope>
</reference>
<sequence>ERAVEDFKAHLQWIKALPRFTIQQPVLARNMPTSTSHSQLIKKLEKQETPVAKEASPTLVRPVNEITTTTTFKNGVMRSVPSAQPSAQRMAPSIPRVPGTPPHKGPSNPIIGGFSMLKRPAFTIITRQEETDEAKRQRCKNPDNSQSDADAAQPEQ</sequence>
<proteinExistence type="predicted"/>